<keyword evidence="1 4" id="KW-0012">Acyltransferase</keyword>
<dbReference type="EC" id="2.3.1.199" evidence="4"/>
<dbReference type="GO" id="GO:0016020">
    <property type="term" value="C:membrane"/>
    <property type="evidence" value="ECO:0007669"/>
    <property type="project" value="InterPro"/>
</dbReference>
<dbReference type="GO" id="GO:0009922">
    <property type="term" value="F:fatty acid elongase activity"/>
    <property type="evidence" value="ECO:0007669"/>
    <property type="project" value="UniProtKB-EC"/>
</dbReference>
<dbReference type="GO" id="GO:0006633">
    <property type="term" value="P:fatty acid biosynthetic process"/>
    <property type="evidence" value="ECO:0007669"/>
    <property type="project" value="InterPro"/>
</dbReference>
<dbReference type="InterPro" id="IPR016039">
    <property type="entry name" value="Thiolase-like"/>
</dbReference>
<dbReference type="AlphaFoldDB" id="A0A445JGM3"/>
<organism evidence="4 5">
    <name type="scientific">Glycine soja</name>
    <name type="common">Wild soybean</name>
    <dbReference type="NCBI Taxonomy" id="3848"/>
    <lineage>
        <taxon>Eukaryota</taxon>
        <taxon>Viridiplantae</taxon>
        <taxon>Streptophyta</taxon>
        <taxon>Embryophyta</taxon>
        <taxon>Tracheophyta</taxon>
        <taxon>Spermatophyta</taxon>
        <taxon>Magnoliopsida</taxon>
        <taxon>eudicotyledons</taxon>
        <taxon>Gunneridae</taxon>
        <taxon>Pentapetalae</taxon>
        <taxon>rosids</taxon>
        <taxon>fabids</taxon>
        <taxon>Fabales</taxon>
        <taxon>Fabaceae</taxon>
        <taxon>Papilionoideae</taxon>
        <taxon>50 kb inversion clade</taxon>
        <taxon>NPAAA clade</taxon>
        <taxon>indigoferoid/millettioid clade</taxon>
        <taxon>Phaseoleae</taxon>
        <taxon>Glycine</taxon>
        <taxon>Glycine subgen. Soja</taxon>
    </lineage>
</organism>
<dbReference type="EMBL" id="QZWG01000008">
    <property type="protein sequence ID" value="RZB97605.1"/>
    <property type="molecule type" value="Genomic_DNA"/>
</dbReference>
<accession>A0A445JGM3</accession>
<comment type="caution">
    <text evidence="4">The sequence shown here is derived from an EMBL/GenBank/DDBJ whole genome shotgun (WGS) entry which is preliminary data.</text>
</comment>
<sequence>MGCSARLLPISLAKDLPRVHKISLALVLSMEAVAPNGYRGNTKSKLIANVLFRMGGAAILLSNRKQHKPVPRYKLEHLVRTHIGSNDKAYQSVYEEPDEDGLNILARVNKEMYVPNFRKAFEHFCIDAGGKSVVDAIEESLRLQKKDGLQDGTIQIWQYFIFFCGMSRAIWRQKEE</sequence>
<keyword evidence="4" id="KW-0808">Transferase</keyword>
<comment type="catalytic activity">
    <reaction evidence="2">
        <text>a very-long-chain acyl-CoA + malonyl-CoA + H(+) = a very-long-chain 3-oxoacyl-CoA + CO2 + CoA</text>
        <dbReference type="Rhea" id="RHEA:32727"/>
        <dbReference type="ChEBI" id="CHEBI:15378"/>
        <dbReference type="ChEBI" id="CHEBI:16526"/>
        <dbReference type="ChEBI" id="CHEBI:57287"/>
        <dbReference type="ChEBI" id="CHEBI:57384"/>
        <dbReference type="ChEBI" id="CHEBI:90725"/>
        <dbReference type="ChEBI" id="CHEBI:90736"/>
        <dbReference type="EC" id="2.3.1.199"/>
    </reaction>
</comment>
<evidence type="ECO:0000259" key="3">
    <source>
        <dbReference type="Pfam" id="PF08392"/>
    </source>
</evidence>
<proteinExistence type="predicted"/>
<reference evidence="4 5" key="1">
    <citation type="submission" date="2018-09" db="EMBL/GenBank/DDBJ databases">
        <title>A high-quality reference genome of wild soybean provides a powerful tool to mine soybean genomes.</title>
        <authorList>
            <person name="Xie M."/>
            <person name="Chung C.Y.L."/>
            <person name="Li M.-W."/>
            <person name="Wong F.-L."/>
            <person name="Chan T.-F."/>
            <person name="Lam H.-M."/>
        </authorList>
    </citation>
    <scope>NUCLEOTIDE SEQUENCE [LARGE SCALE GENOMIC DNA]</scope>
    <source>
        <strain evidence="5">cv. W05</strain>
        <tissue evidence="4">Hypocotyl of etiolated seedlings</tissue>
    </source>
</reference>
<evidence type="ECO:0000256" key="1">
    <source>
        <dbReference type="ARBA" id="ARBA00023315"/>
    </source>
</evidence>
<dbReference type="Pfam" id="PF08392">
    <property type="entry name" value="FAE1_CUT1_RppA"/>
    <property type="match status" value="1"/>
</dbReference>
<evidence type="ECO:0000313" key="4">
    <source>
        <dbReference type="EMBL" id="RZB97605.1"/>
    </source>
</evidence>
<dbReference type="PANTHER" id="PTHR31561">
    <property type="entry name" value="3-KETOACYL-COA SYNTHASE"/>
    <property type="match status" value="1"/>
</dbReference>
<evidence type="ECO:0000313" key="5">
    <source>
        <dbReference type="Proteomes" id="UP000289340"/>
    </source>
</evidence>
<name>A0A445JGM3_GLYSO</name>
<dbReference type="Gene3D" id="3.40.47.10">
    <property type="match status" value="1"/>
</dbReference>
<gene>
    <name evidence="4" type="ORF">D0Y65_020956</name>
</gene>
<dbReference type="InterPro" id="IPR013601">
    <property type="entry name" value="FAE1_typ3_polyketide_synth"/>
</dbReference>
<protein>
    <submittedName>
        <fullName evidence="4">3-ketoacyl-CoA synthase 7</fullName>
        <ecNumber evidence="4">2.3.1.199</ecNumber>
    </submittedName>
</protein>
<dbReference type="InterPro" id="IPR012392">
    <property type="entry name" value="3-ktacl-CoA_syn"/>
</dbReference>
<dbReference type="SUPFAM" id="SSF53901">
    <property type="entry name" value="Thiolase-like"/>
    <property type="match status" value="2"/>
</dbReference>
<keyword evidence="5" id="KW-1185">Reference proteome</keyword>
<feature type="domain" description="FAE" evidence="3">
    <location>
        <begin position="1"/>
        <end position="102"/>
    </location>
</feature>
<dbReference type="Proteomes" id="UP000289340">
    <property type="component" value="Chromosome 8"/>
</dbReference>
<evidence type="ECO:0000256" key="2">
    <source>
        <dbReference type="ARBA" id="ARBA00047375"/>
    </source>
</evidence>